<dbReference type="GO" id="GO:0016787">
    <property type="term" value="F:hydrolase activity"/>
    <property type="evidence" value="ECO:0007669"/>
    <property type="project" value="UniProtKB-KW"/>
</dbReference>
<evidence type="ECO:0000313" key="1">
    <source>
        <dbReference type="EMBL" id="GAA0636317.1"/>
    </source>
</evidence>
<accession>A0ABP3SFF4</accession>
<dbReference type="SUPFAM" id="SSF56784">
    <property type="entry name" value="HAD-like"/>
    <property type="match status" value="1"/>
</dbReference>
<dbReference type="PANTHER" id="PTHR10000:SF8">
    <property type="entry name" value="HAD SUPERFAMILY HYDROLASE-LIKE, TYPE 3"/>
    <property type="match status" value="1"/>
</dbReference>
<dbReference type="NCBIfam" id="TIGR00099">
    <property type="entry name" value="Cof-subfamily"/>
    <property type="match status" value="1"/>
</dbReference>
<dbReference type="InterPro" id="IPR036412">
    <property type="entry name" value="HAD-like_sf"/>
</dbReference>
<dbReference type="EMBL" id="BAAAHE010000049">
    <property type="protein sequence ID" value="GAA0636317.1"/>
    <property type="molecule type" value="Genomic_DNA"/>
</dbReference>
<dbReference type="InterPro" id="IPR000150">
    <property type="entry name" value="Cof"/>
</dbReference>
<dbReference type="CDD" id="cd07516">
    <property type="entry name" value="HAD_Pase"/>
    <property type="match status" value="1"/>
</dbReference>
<evidence type="ECO:0000313" key="2">
    <source>
        <dbReference type="Proteomes" id="UP001500957"/>
    </source>
</evidence>
<keyword evidence="2" id="KW-1185">Reference proteome</keyword>
<comment type="caution">
    <text evidence="1">The sequence shown here is derived from an EMBL/GenBank/DDBJ whole genome shotgun (WGS) entry which is preliminary data.</text>
</comment>
<dbReference type="Gene3D" id="3.40.50.1000">
    <property type="entry name" value="HAD superfamily/HAD-like"/>
    <property type="match status" value="1"/>
</dbReference>
<keyword evidence="1" id="KW-0378">Hydrolase</keyword>
<dbReference type="Gene3D" id="3.30.1240.10">
    <property type="match status" value="1"/>
</dbReference>
<dbReference type="InterPro" id="IPR023214">
    <property type="entry name" value="HAD_sf"/>
</dbReference>
<sequence>MTGGSELPRAVASDLDGTLLRDDLTVSPRTRAALRAVEEAGILLVFVTGRPPRWIHPVADQTDHRGLVICGNGAQLYDLHTEQVVAEDLISPETLAEAIGRIRDAVPGVTFGMEYGDSFAYESAFPMLDKWKSPDHHEVPVSELLARPGAKLILRHEEHSSDDLAESLQEVVEGLLEITHSSNAGPAFVEASAAGVTKATALARLCATQDIGPEDVVAFGDQRNDLPMLGWAGHPYAMANGHPEVLRSVERRAPSNEEDGVAAVLEQILGL</sequence>
<reference evidence="2" key="1">
    <citation type="journal article" date="2019" name="Int. J. Syst. Evol. Microbiol.">
        <title>The Global Catalogue of Microorganisms (GCM) 10K type strain sequencing project: providing services to taxonomists for standard genome sequencing and annotation.</title>
        <authorList>
            <consortium name="The Broad Institute Genomics Platform"/>
            <consortium name="The Broad Institute Genome Sequencing Center for Infectious Disease"/>
            <person name="Wu L."/>
            <person name="Ma J."/>
        </authorList>
    </citation>
    <scope>NUCLEOTIDE SEQUENCE [LARGE SCALE GENOMIC DNA]</scope>
    <source>
        <strain evidence="2">JCM 10671</strain>
    </source>
</reference>
<protein>
    <submittedName>
        <fullName evidence="1">Cof-type HAD-IIB family hydrolase</fullName>
    </submittedName>
</protein>
<name>A0ABP3SFF4_9ACTN</name>
<organism evidence="1 2">
    <name type="scientific">Sporichthya brevicatena</name>
    <dbReference type="NCBI Taxonomy" id="171442"/>
    <lineage>
        <taxon>Bacteria</taxon>
        <taxon>Bacillati</taxon>
        <taxon>Actinomycetota</taxon>
        <taxon>Actinomycetes</taxon>
        <taxon>Sporichthyales</taxon>
        <taxon>Sporichthyaceae</taxon>
        <taxon>Sporichthya</taxon>
    </lineage>
</organism>
<dbReference type="Pfam" id="PF08282">
    <property type="entry name" value="Hydrolase_3"/>
    <property type="match status" value="1"/>
</dbReference>
<dbReference type="PROSITE" id="PS01229">
    <property type="entry name" value="COF_2"/>
    <property type="match status" value="1"/>
</dbReference>
<dbReference type="InterPro" id="IPR006379">
    <property type="entry name" value="HAD-SF_hydro_IIB"/>
</dbReference>
<dbReference type="Proteomes" id="UP001500957">
    <property type="component" value="Unassembled WGS sequence"/>
</dbReference>
<gene>
    <name evidence="1" type="ORF">GCM10009547_45760</name>
</gene>
<proteinExistence type="predicted"/>
<dbReference type="NCBIfam" id="TIGR01484">
    <property type="entry name" value="HAD-SF-IIB"/>
    <property type="match status" value="1"/>
</dbReference>
<dbReference type="PANTHER" id="PTHR10000">
    <property type="entry name" value="PHOSPHOSERINE PHOSPHATASE"/>
    <property type="match status" value="1"/>
</dbReference>